<feature type="transmembrane region" description="Helical" evidence="1">
    <location>
        <begin position="440"/>
        <end position="459"/>
    </location>
</feature>
<feature type="transmembrane region" description="Helical" evidence="1">
    <location>
        <begin position="256"/>
        <end position="282"/>
    </location>
</feature>
<feature type="transmembrane region" description="Helical" evidence="1">
    <location>
        <begin position="105"/>
        <end position="128"/>
    </location>
</feature>
<protein>
    <submittedName>
        <fullName evidence="3">C4-dicarboxylate ABC transporter permease</fullName>
    </submittedName>
</protein>
<feature type="domain" description="DUF112" evidence="2">
    <location>
        <begin position="17"/>
        <end position="442"/>
    </location>
</feature>
<dbReference type="AlphaFoldDB" id="A0A7C1I541"/>
<evidence type="ECO:0000313" key="3">
    <source>
        <dbReference type="EMBL" id="HDS10288.1"/>
    </source>
</evidence>
<evidence type="ECO:0000256" key="1">
    <source>
        <dbReference type="SAM" id="Phobius"/>
    </source>
</evidence>
<feature type="transmembrane region" description="Helical" evidence="1">
    <location>
        <begin position="471"/>
        <end position="489"/>
    </location>
</feature>
<evidence type="ECO:0000259" key="2">
    <source>
        <dbReference type="Pfam" id="PF01970"/>
    </source>
</evidence>
<feature type="transmembrane region" description="Helical" evidence="1">
    <location>
        <begin position="318"/>
        <end position="345"/>
    </location>
</feature>
<keyword evidence="1" id="KW-0472">Membrane</keyword>
<dbReference type="EMBL" id="DSDY01000050">
    <property type="protein sequence ID" value="HDS10288.1"/>
    <property type="molecule type" value="Genomic_DNA"/>
</dbReference>
<name>A0A7C1I541_9CREN</name>
<gene>
    <name evidence="3" type="ORF">ENO04_01500</name>
</gene>
<reference evidence="3" key="1">
    <citation type="journal article" date="2020" name="mSystems">
        <title>Genome- and Community-Level Interaction Insights into Carbon Utilization and Element Cycling Functions of Hydrothermarchaeota in Hydrothermal Sediment.</title>
        <authorList>
            <person name="Zhou Z."/>
            <person name="Liu Y."/>
            <person name="Xu W."/>
            <person name="Pan J."/>
            <person name="Luo Z.H."/>
            <person name="Li M."/>
        </authorList>
    </citation>
    <scope>NUCLEOTIDE SEQUENCE [LARGE SCALE GENOMIC DNA]</scope>
    <source>
        <strain evidence="3">SpSt-123</strain>
    </source>
</reference>
<feature type="transmembrane region" description="Helical" evidence="1">
    <location>
        <begin position="167"/>
        <end position="186"/>
    </location>
</feature>
<keyword evidence="1" id="KW-1133">Transmembrane helix</keyword>
<sequence length="496" mass="53664">MVDIVALFSNVFSLKLIVVMIITALYGLFIGAMPGLTATMAAALLVPFAFWLDPTSALAMIIVMDVLAIWAGDVPAAFVRIPGTPASAAYADDMYELTKKGRGQLALSISLMASTLGGIVGVIALILFSPQLARLAMNFSSSEFFWLVVFGLVNGVLAVRGSLAKRVFSLLLGILISLIGFDPVFFSSRLTFGRPELLGGLSYIPILIGVFGMSEVIKRTYYKAKGITIELPKTEYKLKELFLGGLAAIKRHFSRFLSGSFIGIIIGALPGAGADIAAWLSYNISYRFSKKKEEYGKGSEEGILTATSANNASLGGAWIPSLVFGIPGDSVTAIVLAVMMMKGIIPGPRLFVEHGDLVYTLFIVFLIANILIIPLGFLTIKSLGKLFLRTPDYILVPAILAFCIVGSYAVDYSFFDVLVMLLFGIIGFFMQRYGYPYAPMILGVILGKMLETYFVMTYMKGGVIAFFNRPISLIIVGLIVLVVIAPSISKRLLRKS</sequence>
<feature type="transmembrane region" description="Helical" evidence="1">
    <location>
        <begin position="58"/>
        <end position="79"/>
    </location>
</feature>
<accession>A0A7C1I541</accession>
<dbReference type="Pfam" id="PF01970">
    <property type="entry name" value="TctA"/>
    <property type="match status" value="1"/>
</dbReference>
<dbReference type="PANTHER" id="PTHR35342:SF5">
    <property type="entry name" value="TRICARBOXYLIC TRANSPORT PROTEIN"/>
    <property type="match status" value="1"/>
</dbReference>
<comment type="caution">
    <text evidence="3">The sequence shown here is derived from an EMBL/GenBank/DDBJ whole genome shotgun (WGS) entry which is preliminary data.</text>
</comment>
<organism evidence="3">
    <name type="scientific">Fervidicoccus fontis</name>
    <dbReference type="NCBI Taxonomy" id="683846"/>
    <lineage>
        <taxon>Archaea</taxon>
        <taxon>Thermoproteota</taxon>
        <taxon>Thermoprotei</taxon>
        <taxon>Fervidicoccales</taxon>
        <taxon>Fervidicoccaceae</taxon>
        <taxon>Fervidicoccus</taxon>
    </lineage>
</organism>
<dbReference type="InterPro" id="IPR002823">
    <property type="entry name" value="DUF112_TM"/>
</dbReference>
<keyword evidence="1" id="KW-0812">Transmembrane</keyword>
<dbReference type="PANTHER" id="PTHR35342">
    <property type="entry name" value="TRICARBOXYLIC TRANSPORT PROTEIN"/>
    <property type="match status" value="1"/>
</dbReference>
<feature type="transmembrane region" description="Helical" evidence="1">
    <location>
        <begin position="357"/>
        <end position="380"/>
    </location>
</feature>
<proteinExistence type="predicted"/>
<feature type="transmembrane region" description="Helical" evidence="1">
    <location>
        <begin position="144"/>
        <end position="160"/>
    </location>
</feature>
<feature type="transmembrane region" description="Helical" evidence="1">
    <location>
        <begin position="198"/>
        <end position="217"/>
    </location>
</feature>
<feature type="transmembrane region" description="Helical" evidence="1">
    <location>
        <begin position="392"/>
        <end position="410"/>
    </location>
</feature>
<feature type="transmembrane region" description="Helical" evidence="1">
    <location>
        <begin position="6"/>
        <end position="28"/>
    </location>
</feature>